<evidence type="ECO:0000313" key="4">
    <source>
        <dbReference type="EMBL" id="VEG74095.1"/>
    </source>
</evidence>
<comment type="cofactor">
    <cofactor evidence="1">
        <name>Mg(2+)</name>
        <dbReference type="ChEBI" id="CHEBI:18420"/>
    </cofactor>
</comment>
<dbReference type="PANTHER" id="PTHR43046:SF16">
    <property type="entry name" value="ADP-RIBOSE PYROPHOSPHATASE YJHB-RELATED"/>
    <property type="match status" value="1"/>
</dbReference>
<reference evidence="4 5" key="1">
    <citation type="submission" date="2018-12" db="EMBL/GenBank/DDBJ databases">
        <authorList>
            <consortium name="Pathogen Informatics"/>
        </authorList>
    </citation>
    <scope>NUCLEOTIDE SEQUENCE [LARGE SCALE GENOMIC DNA]</scope>
    <source>
        <strain evidence="4 5">NCTC11923</strain>
    </source>
</reference>
<dbReference type="KEGG" id="asla:NCTC11923_00714"/>
<dbReference type="RefSeq" id="WP_026426387.1">
    <property type="nucleotide sequence ID" value="NZ_LR134363.1"/>
</dbReference>
<dbReference type="SUPFAM" id="SSF55811">
    <property type="entry name" value="Nudix"/>
    <property type="match status" value="1"/>
</dbReference>
<protein>
    <submittedName>
        <fullName evidence="4">RNA pyrophosphohydrolase</fullName>
    </submittedName>
</protein>
<dbReference type="InterPro" id="IPR000086">
    <property type="entry name" value="NUDIX_hydrolase_dom"/>
</dbReference>
<keyword evidence="5" id="KW-1185">Reference proteome</keyword>
<proteinExistence type="predicted"/>
<dbReference type="Gene3D" id="3.90.79.10">
    <property type="entry name" value="Nucleoside Triphosphate Pyrophosphohydrolase"/>
    <property type="match status" value="1"/>
</dbReference>
<accession>A0A448KAZ9</accession>
<dbReference type="STRING" id="1278298.GCA_000428685_00237"/>
<dbReference type="CDD" id="cd18879">
    <property type="entry name" value="NUDIX_Hydrolase"/>
    <property type="match status" value="1"/>
</dbReference>
<dbReference type="PROSITE" id="PS51462">
    <property type="entry name" value="NUDIX"/>
    <property type="match status" value="1"/>
</dbReference>
<gene>
    <name evidence="4" type="ORF">NCTC11923_00714</name>
</gene>
<name>A0A448KAZ9_9ACTO</name>
<dbReference type="InterPro" id="IPR015797">
    <property type="entry name" value="NUDIX_hydrolase-like_dom_sf"/>
</dbReference>
<evidence type="ECO:0000256" key="2">
    <source>
        <dbReference type="ARBA" id="ARBA00022801"/>
    </source>
</evidence>
<sequence>MPTPEFILSLREKIGHDLLWMPGVSVVVVDDQGRLLLGRRADNGQWAVVSGIPDPGEQPGAAAVRECLEETGVAIELLALVGVVAGEPKAFPNGDRCVFMDINFVGRPVADSEPARVSDDESTEVGWFSPEDLPEPLLASSRQRIASALVLLDDPAFPRVPAHFA</sequence>
<dbReference type="EMBL" id="LR134363">
    <property type="protein sequence ID" value="VEG74095.1"/>
    <property type="molecule type" value="Genomic_DNA"/>
</dbReference>
<dbReference type="Proteomes" id="UP000276899">
    <property type="component" value="Chromosome"/>
</dbReference>
<keyword evidence="2 4" id="KW-0378">Hydrolase</keyword>
<dbReference type="AlphaFoldDB" id="A0A448KAZ9"/>
<evidence type="ECO:0000313" key="5">
    <source>
        <dbReference type="Proteomes" id="UP000276899"/>
    </source>
</evidence>
<evidence type="ECO:0000259" key="3">
    <source>
        <dbReference type="PROSITE" id="PS51462"/>
    </source>
</evidence>
<dbReference type="PANTHER" id="PTHR43046">
    <property type="entry name" value="GDP-MANNOSE MANNOSYL HYDROLASE"/>
    <property type="match status" value="1"/>
</dbReference>
<evidence type="ECO:0000256" key="1">
    <source>
        <dbReference type="ARBA" id="ARBA00001946"/>
    </source>
</evidence>
<feature type="domain" description="Nudix hydrolase" evidence="3">
    <location>
        <begin position="19"/>
        <end position="151"/>
    </location>
</feature>
<organism evidence="4 5">
    <name type="scientific">Actinomyces slackii</name>
    <dbReference type="NCBI Taxonomy" id="52774"/>
    <lineage>
        <taxon>Bacteria</taxon>
        <taxon>Bacillati</taxon>
        <taxon>Actinomycetota</taxon>
        <taxon>Actinomycetes</taxon>
        <taxon>Actinomycetales</taxon>
        <taxon>Actinomycetaceae</taxon>
        <taxon>Actinomyces</taxon>
    </lineage>
</organism>
<dbReference type="GO" id="GO:0016787">
    <property type="term" value="F:hydrolase activity"/>
    <property type="evidence" value="ECO:0007669"/>
    <property type="project" value="UniProtKB-KW"/>
</dbReference>
<dbReference type="Pfam" id="PF00293">
    <property type="entry name" value="NUDIX"/>
    <property type="match status" value="1"/>
</dbReference>